<reference evidence="3 4" key="1">
    <citation type="submission" date="2017-10" db="EMBL/GenBank/DDBJ databases">
        <title>Two draft genome sequences of Pusillimonas sp. strains isolated from a nitrate- and radionuclide-contaminated groundwater in Russia.</title>
        <authorList>
            <person name="Grouzdev D.S."/>
            <person name="Tourova T.P."/>
            <person name="Goeva M.A."/>
            <person name="Babich T.L."/>
            <person name="Sokolova D.S."/>
            <person name="Abdullin R."/>
            <person name="Poltaraus A.B."/>
            <person name="Toshchakov S.V."/>
            <person name="Nazina T.N."/>
        </authorList>
    </citation>
    <scope>NUCLEOTIDE SEQUENCE [LARGE SCALE GENOMIC DNA]</scope>
    <source>
        <strain evidence="3 4">JR1/69-3-13</strain>
    </source>
</reference>
<dbReference type="EMBL" id="PDNW01000027">
    <property type="protein sequence ID" value="PLC48125.1"/>
    <property type="molecule type" value="Genomic_DNA"/>
</dbReference>
<comment type="caution">
    <text evidence="3">The sequence shown here is derived from an EMBL/GenBank/DDBJ whole genome shotgun (WGS) entry which is preliminary data.</text>
</comment>
<feature type="transmembrane region" description="Helical" evidence="2">
    <location>
        <begin position="21"/>
        <end position="39"/>
    </location>
</feature>
<dbReference type="InterPro" id="IPR021682">
    <property type="entry name" value="DUF2933"/>
</dbReference>
<evidence type="ECO:0008006" key="5">
    <source>
        <dbReference type="Google" id="ProtNLM"/>
    </source>
</evidence>
<protein>
    <recommendedName>
        <fullName evidence="5">DUF2933 domain-containing protein</fullName>
    </recommendedName>
</protein>
<keyword evidence="2" id="KW-0472">Membrane</keyword>
<feature type="compositionally biased region" description="Basic and acidic residues" evidence="1">
    <location>
        <begin position="79"/>
        <end position="89"/>
    </location>
</feature>
<organism evidence="3 4">
    <name type="scientific">Pollutimonas subterranea</name>
    <dbReference type="NCBI Taxonomy" id="2045210"/>
    <lineage>
        <taxon>Bacteria</taxon>
        <taxon>Pseudomonadati</taxon>
        <taxon>Pseudomonadota</taxon>
        <taxon>Betaproteobacteria</taxon>
        <taxon>Burkholderiales</taxon>
        <taxon>Alcaligenaceae</taxon>
        <taxon>Pollutimonas</taxon>
    </lineage>
</organism>
<dbReference type="Pfam" id="PF11666">
    <property type="entry name" value="DUF2933"/>
    <property type="match status" value="1"/>
</dbReference>
<keyword evidence="4" id="KW-1185">Reference proteome</keyword>
<feature type="transmembrane region" description="Helical" evidence="2">
    <location>
        <begin position="45"/>
        <end position="63"/>
    </location>
</feature>
<dbReference type="RefSeq" id="WP_102075706.1">
    <property type="nucleotide sequence ID" value="NZ_PDNW01000027.1"/>
</dbReference>
<gene>
    <name evidence="3" type="ORF">CR159_19945</name>
</gene>
<dbReference type="OrthoDB" id="5298481at2"/>
<feature type="region of interest" description="Disordered" evidence="1">
    <location>
        <begin position="66"/>
        <end position="89"/>
    </location>
</feature>
<accession>A0A2N4TZD7</accession>
<evidence type="ECO:0000313" key="3">
    <source>
        <dbReference type="EMBL" id="PLC48125.1"/>
    </source>
</evidence>
<dbReference type="AlphaFoldDB" id="A0A2N4TZD7"/>
<evidence type="ECO:0000313" key="4">
    <source>
        <dbReference type="Proteomes" id="UP000234190"/>
    </source>
</evidence>
<keyword evidence="2" id="KW-1133">Transmembrane helix</keyword>
<evidence type="ECO:0000256" key="2">
    <source>
        <dbReference type="SAM" id="Phobius"/>
    </source>
</evidence>
<sequence>MNHHPSDPEHLRPSTSFWARPGAKAWISLVLVTGFYLLREHWGHIAGWWPYLLLAACPLIHLMHGHGGHQHGNSSEPDLTQRDETTEGK</sequence>
<dbReference type="Proteomes" id="UP000234190">
    <property type="component" value="Unassembled WGS sequence"/>
</dbReference>
<evidence type="ECO:0000256" key="1">
    <source>
        <dbReference type="SAM" id="MobiDB-lite"/>
    </source>
</evidence>
<keyword evidence="2" id="KW-0812">Transmembrane</keyword>
<proteinExistence type="predicted"/>
<name>A0A2N4TZD7_9BURK</name>